<reference evidence="2 3" key="1">
    <citation type="submission" date="2017-06" db="EMBL/GenBank/DDBJ databases">
        <title>Salmonella reference genomes for public health.</title>
        <authorList>
            <person name="Robertson J."/>
            <person name="Yoshida C."/>
            <person name="Gurnik S."/>
            <person name="Nash J."/>
        </authorList>
    </citation>
    <scope>NUCLEOTIDE SEQUENCE [LARGE SCALE GENOMIC DNA]</scope>
    <source>
        <strain evidence="2 3">1315K</strain>
    </source>
</reference>
<feature type="domain" description="Baseplate protein J-like barrel" evidence="1">
    <location>
        <begin position="108"/>
        <end position="183"/>
    </location>
</feature>
<gene>
    <name evidence="2" type="ORF">LFZ47_12855</name>
</gene>
<dbReference type="Proteomes" id="UP000198067">
    <property type="component" value="Chromosome"/>
</dbReference>
<dbReference type="AlphaFoldDB" id="A0A6C7CGM3"/>
<proteinExistence type="predicted"/>
<sequence length="404" mass="43242">MEKSLSMADYKYINSTGVIMPDTADVREEVCDEYRGVFGDDVITDDWTPQGVLINSETKARTAVIENNATLANQINPNIATGVFLDAIWALTGGQRRNATYSQVTGKCSGVAGSIIPAGSRARTKNGDEFAALEEATIGDLGYVYVVFQATETGPVPTPAGSLVQIIDAVLGWETVTNEAVGSLGQDVQSDVSARSTRRKTLALQGVSTTEAITSALYNVPGVKSLTFRENIESVERIIDGVTMKPHSIYACVNGGTDEAIGEALLVSKSAGCGFNGNTTVNVTDPVSGQVYIVQFSRPEEITTLMRVYVSSRAMSTVQIQNAVRLAIVDYTRGEQDGEDGFTVGTDISPFELASSVNRIYPDIFIKKLEVANSTDQIFSTDTIPIGIWQMAVTAESAITVIIE</sequence>
<dbReference type="InterPro" id="IPR006949">
    <property type="entry name" value="Barrel_Baseplate_J-like"/>
</dbReference>
<evidence type="ECO:0000313" key="3">
    <source>
        <dbReference type="Proteomes" id="UP000198067"/>
    </source>
</evidence>
<dbReference type="EMBL" id="CP022139">
    <property type="protein sequence ID" value="ASG88396.1"/>
    <property type="molecule type" value="Genomic_DNA"/>
</dbReference>
<dbReference type="Pfam" id="PF04865">
    <property type="entry name" value="Baseplate_J"/>
    <property type="match status" value="1"/>
</dbReference>
<evidence type="ECO:0000259" key="1">
    <source>
        <dbReference type="Pfam" id="PF04865"/>
    </source>
</evidence>
<name>A0A6C7CGM3_SALER</name>
<organism evidence="2 3">
    <name type="scientific">Salmonella enterica subsp. salamae serovar 55:k:z39 str. 1315K</name>
    <dbReference type="NCBI Taxonomy" id="1243602"/>
    <lineage>
        <taxon>Bacteria</taxon>
        <taxon>Pseudomonadati</taxon>
        <taxon>Pseudomonadota</taxon>
        <taxon>Gammaproteobacteria</taxon>
        <taxon>Enterobacterales</taxon>
        <taxon>Enterobacteriaceae</taxon>
        <taxon>Salmonella</taxon>
    </lineage>
</organism>
<evidence type="ECO:0000313" key="2">
    <source>
        <dbReference type="EMBL" id="ASG88396.1"/>
    </source>
</evidence>
<protein>
    <recommendedName>
        <fullName evidence="1">Baseplate protein J-like barrel domain-containing protein</fullName>
    </recommendedName>
</protein>
<accession>A0A6C7CGM3</accession>